<evidence type="ECO:0000313" key="3">
    <source>
        <dbReference type="Proteomes" id="UP000094578"/>
    </source>
</evidence>
<organism evidence="2 3">
    <name type="scientific">Paenibacillus nuruki</name>
    <dbReference type="NCBI Taxonomy" id="1886670"/>
    <lineage>
        <taxon>Bacteria</taxon>
        <taxon>Bacillati</taxon>
        <taxon>Bacillota</taxon>
        <taxon>Bacilli</taxon>
        <taxon>Bacillales</taxon>
        <taxon>Paenibacillaceae</taxon>
        <taxon>Paenibacillus</taxon>
    </lineage>
</organism>
<dbReference type="Pfam" id="PF00583">
    <property type="entry name" value="Acetyltransf_1"/>
    <property type="match status" value="1"/>
</dbReference>
<dbReference type="Gene3D" id="3.40.630.30">
    <property type="match status" value="1"/>
</dbReference>
<evidence type="ECO:0000313" key="2">
    <source>
        <dbReference type="EMBL" id="ODP29640.1"/>
    </source>
</evidence>
<protein>
    <recommendedName>
        <fullName evidence="1">N-acetyltransferase domain-containing protein</fullName>
    </recommendedName>
</protein>
<name>A0A1E3L9L8_9BACL</name>
<dbReference type="InterPro" id="IPR000182">
    <property type="entry name" value="GNAT_dom"/>
</dbReference>
<accession>A0A1E3L9L8</accession>
<dbReference type="EMBL" id="MDER01000030">
    <property type="protein sequence ID" value="ODP29640.1"/>
    <property type="molecule type" value="Genomic_DNA"/>
</dbReference>
<dbReference type="SUPFAM" id="SSF55729">
    <property type="entry name" value="Acyl-CoA N-acyltransferases (Nat)"/>
    <property type="match status" value="1"/>
</dbReference>
<dbReference type="InterPro" id="IPR016181">
    <property type="entry name" value="Acyl_CoA_acyltransferase"/>
</dbReference>
<gene>
    <name evidence="2" type="ORF">PTI45_01123</name>
</gene>
<dbReference type="STRING" id="1886670.PTI45_01123"/>
<dbReference type="RefSeq" id="WP_069326559.1">
    <property type="nucleotide sequence ID" value="NZ_MDER01000030.1"/>
</dbReference>
<reference evidence="2 3" key="1">
    <citation type="submission" date="2016-08" db="EMBL/GenBank/DDBJ databases">
        <title>Genome sequencing of Paenibacillus sp. TI45-13ar, isolated from Korean traditional nuruk.</title>
        <authorList>
            <person name="Kim S.-J."/>
        </authorList>
    </citation>
    <scope>NUCLEOTIDE SEQUENCE [LARGE SCALE GENOMIC DNA]</scope>
    <source>
        <strain evidence="2 3">TI45-13ar</strain>
    </source>
</reference>
<keyword evidence="3" id="KW-1185">Reference proteome</keyword>
<proteinExistence type="predicted"/>
<dbReference type="AlphaFoldDB" id="A0A1E3L9L8"/>
<dbReference type="Proteomes" id="UP000094578">
    <property type="component" value="Unassembled WGS sequence"/>
</dbReference>
<feature type="domain" description="N-acetyltransferase" evidence="1">
    <location>
        <begin position="136"/>
        <end position="281"/>
    </location>
</feature>
<sequence>MWQVFDPDDEVLKQEFFLADEVPYNLIHHIIDSPEAMLLKTEDHRAIFAQSPGHNAWLWISPIPAIQARRLLIQELVHHLYRNQHPVLCGITGDPAVAELFAASYQDVNKIYSRFHASIESHSCIKVRSLSHIAGEMIKPAFEHIDVIAQYMCEFADEEFGVEIAAKDYAHAAARAVGSGNTYLWIVDGQPVATASIAHRSPRYARINGVYTPPHHRDQGYAEAIIAAICGVLHEEGRRAMLYTDQTQVSSNQTYGNVGFAIKGKVIDIRFRDVLDPPLISK</sequence>
<evidence type="ECO:0000259" key="1">
    <source>
        <dbReference type="PROSITE" id="PS51186"/>
    </source>
</evidence>
<comment type="caution">
    <text evidence="2">The sequence shown here is derived from an EMBL/GenBank/DDBJ whole genome shotgun (WGS) entry which is preliminary data.</text>
</comment>
<dbReference type="GO" id="GO:0016747">
    <property type="term" value="F:acyltransferase activity, transferring groups other than amino-acyl groups"/>
    <property type="evidence" value="ECO:0007669"/>
    <property type="project" value="InterPro"/>
</dbReference>
<dbReference type="PROSITE" id="PS51186">
    <property type="entry name" value="GNAT"/>
    <property type="match status" value="1"/>
</dbReference>